<reference evidence="3" key="1">
    <citation type="journal article" date="2014" name="Int. J. Syst. Evol. Microbiol.">
        <title>Complete genome sequence of Corynebacterium casei LMG S-19264T (=DSM 44701T), isolated from a smear-ripened cheese.</title>
        <authorList>
            <consortium name="US DOE Joint Genome Institute (JGI-PGF)"/>
            <person name="Walter F."/>
            <person name="Albersmeier A."/>
            <person name="Kalinowski J."/>
            <person name="Ruckert C."/>
        </authorList>
    </citation>
    <scope>NUCLEOTIDE SEQUENCE</scope>
    <source>
        <strain evidence="3">JCM 12289</strain>
    </source>
</reference>
<dbReference type="GeneID" id="71763001"/>
<evidence type="ECO:0000313" key="4">
    <source>
        <dbReference type="EMBL" id="UOO95086.1"/>
    </source>
</evidence>
<dbReference type="PANTHER" id="PTHR40048">
    <property type="entry name" value="RHAMNOSYL O-METHYLTRANSFERASE"/>
    <property type="match status" value="1"/>
</dbReference>
<evidence type="ECO:0000313" key="3">
    <source>
        <dbReference type="EMBL" id="GAA0475469.1"/>
    </source>
</evidence>
<dbReference type="InterPro" id="IPR029063">
    <property type="entry name" value="SAM-dependent_MTases_sf"/>
</dbReference>
<dbReference type="RefSeq" id="WP_244702297.1">
    <property type="nucleotide sequence ID" value="NZ_BAAADN010000084.1"/>
</dbReference>
<dbReference type="Proteomes" id="UP001500962">
    <property type="component" value="Unassembled WGS sequence"/>
</dbReference>
<dbReference type="Gene3D" id="3.40.50.150">
    <property type="entry name" value="Vaccinia Virus protein VP39"/>
    <property type="match status" value="1"/>
</dbReference>
<reference evidence="4" key="2">
    <citation type="submission" date="2022-04" db="EMBL/GenBank/DDBJ databases">
        <title>Sequencing and genomic assembly of Halococcus dombrowskii.</title>
        <authorList>
            <person name="Lim S.W."/>
            <person name="MacLea K.S."/>
        </authorList>
    </citation>
    <scope>NUCLEOTIDE SEQUENCE</scope>
    <source>
        <strain evidence="4">H4</strain>
    </source>
</reference>
<reference evidence="3" key="3">
    <citation type="submission" date="2023-12" db="EMBL/GenBank/DDBJ databases">
        <authorList>
            <person name="Sun Q."/>
            <person name="Inoue M."/>
        </authorList>
    </citation>
    <scope>NUCLEOTIDE SEQUENCE</scope>
    <source>
        <strain evidence="3">JCM 12289</strain>
    </source>
</reference>
<dbReference type="Pfam" id="PF13578">
    <property type="entry name" value="Methyltransf_24"/>
    <property type="match status" value="1"/>
</dbReference>
<dbReference type="PANTHER" id="PTHR40048:SF1">
    <property type="entry name" value="RHAMNOSYL O-METHYLTRANSFERASE"/>
    <property type="match status" value="1"/>
</dbReference>
<dbReference type="GO" id="GO:0005886">
    <property type="term" value="C:plasma membrane"/>
    <property type="evidence" value="ECO:0007669"/>
    <property type="project" value="TreeGrafter"/>
</dbReference>
<dbReference type="GO" id="GO:0008168">
    <property type="term" value="F:methyltransferase activity"/>
    <property type="evidence" value="ECO:0007669"/>
    <property type="project" value="UniProtKB-KW"/>
</dbReference>
<dbReference type="KEGG" id="hdo:MUK72_14095"/>
<dbReference type="AlphaFoldDB" id="A0AAV3SLF4"/>
<keyword evidence="5" id="KW-1185">Reference proteome</keyword>
<dbReference type="GO" id="GO:0032259">
    <property type="term" value="P:methylation"/>
    <property type="evidence" value="ECO:0007669"/>
    <property type="project" value="UniProtKB-KW"/>
</dbReference>
<evidence type="ECO:0000256" key="1">
    <source>
        <dbReference type="ARBA" id="ARBA00022603"/>
    </source>
</evidence>
<evidence type="ECO:0000313" key="5">
    <source>
        <dbReference type="Proteomes" id="UP000830542"/>
    </source>
</evidence>
<proteinExistence type="predicted"/>
<evidence type="ECO:0000256" key="2">
    <source>
        <dbReference type="ARBA" id="ARBA00022679"/>
    </source>
</evidence>
<dbReference type="SUPFAM" id="SSF53335">
    <property type="entry name" value="S-adenosyl-L-methionine-dependent methyltransferases"/>
    <property type="match status" value="1"/>
</dbReference>
<accession>A0AAV3SLF4</accession>
<keyword evidence="2" id="KW-0808">Transferase</keyword>
<dbReference type="EMBL" id="BAAADN010000084">
    <property type="protein sequence ID" value="GAA0475469.1"/>
    <property type="molecule type" value="Genomic_DNA"/>
</dbReference>
<name>A0AAV3SLF4_HALDO</name>
<dbReference type="Proteomes" id="UP000830542">
    <property type="component" value="Chromosome"/>
</dbReference>
<evidence type="ECO:0000313" key="6">
    <source>
        <dbReference type="Proteomes" id="UP001500962"/>
    </source>
</evidence>
<sequence>MPDEGLLRRSLRRSGVLDWVRTAIDRYNRLYRSAPYDPPTDHHEFRAVRRHSREPTDISDHLERLFVEAMQVSPDTIVECGVRSGESTFVFERVARLTDADVVSVDIEETSYTTDYDDWQFVNADDIDFAAEFEGWCDETDVDPAIDVLFVDTSHRYEHTLAEIEAWFPHLSENAVVLFHDTNMQRLYRRNDRTRGLSPIADRGVIRAIEDHFDCDLDETESFVTVLDDFVFEQYPQCSGLAVLRKLGSTAAP</sequence>
<keyword evidence="1 4" id="KW-0489">Methyltransferase</keyword>
<organism evidence="3 6">
    <name type="scientific">Halococcus dombrowskii</name>
    <dbReference type="NCBI Taxonomy" id="179637"/>
    <lineage>
        <taxon>Archaea</taxon>
        <taxon>Methanobacteriati</taxon>
        <taxon>Methanobacteriota</taxon>
        <taxon>Stenosarchaea group</taxon>
        <taxon>Halobacteria</taxon>
        <taxon>Halobacteriales</taxon>
        <taxon>Halococcaceae</taxon>
        <taxon>Halococcus</taxon>
    </lineage>
</organism>
<dbReference type="EMBL" id="CP095005">
    <property type="protein sequence ID" value="UOO95086.1"/>
    <property type="molecule type" value="Genomic_DNA"/>
</dbReference>
<protein>
    <submittedName>
        <fullName evidence="4">Class I SAM-dependent methyltransferase</fullName>
    </submittedName>
</protein>
<gene>
    <name evidence="3" type="ORF">GCM10008985_34780</name>
    <name evidence="4" type="ORF">MUK72_14095</name>
</gene>